<organism evidence="1 2">
    <name type="scientific">Candidatus Lloydbacteria bacterium RIFCSPHIGHO2_01_FULL_49_22</name>
    <dbReference type="NCBI Taxonomy" id="1798658"/>
    <lineage>
        <taxon>Bacteria</taxon>
        <taxon>Candidatus Lloydiibacteriota</taxon>
    </lineage>
</organism>
<sequence length="72" mass="7119">MGGCGGDCACAGSDKKGVAACSADEKKVVLDEHGKCPCGKTAESCCHKDAIQASTNEALGELCCGSHGPDVC</sequence>
<proteinExistence type="predicted"/>
<dbReference type="Proteomes" id="UP000177122">
    <property type="component" value="Unassembled WGS sequence"/>
</dbReference>
<comment type="caution">
    <text evidence="1">The sequence shown here is derived from an EMBL/GenBank/DDBJ whole genome shotgun (WGS) entry which is preliminary data.</text>
</comment>
<evidence type="ECO:0000313" key="1">
    <source>
        <dbReference type="EMBL" id="OGZ05207.1"/>
    </source>
</evidence>
<evidence type="ECO:0000313" key="2">
    <source>
        <dbReference type="Proteomes" id="UP000177122"/>
    </source>
</evidence>
<name>A0A1G2CVC0_9BACT</name>
<accession>A0A1G2CVC0</accession>
<gene>
    <name evidence="1" type="ORF">A2845_02710</name>
</gene>
<protein>
    <submittedName>
        <fullName evidence="1">Uncharacterized protein</fullName>
    </submittedName>
</protein>
<dbReference type="AlphaFoldDB" id="A0A1G2CVC0"/>
<reference evidence="1 2" key="1">
    <citation type="journal article" date="2016" name="Nat. Commun.">
        <title>Thousands of microbial genomes shed light on interconnected biogeochemical processes in an aquifer system.</title>
        <authorList>
            <person name="Anantharaman K."/>
            <person name="Brown C.T."/>
            <person name="Hug L.A."/>
            <person name="Sharon I."/>
            <person name="Castelle C.J."/>
            <person name="Probst A.J."/>
            <person name="Thomas B.C."/>
            <person name="Singh A."/>
            <person name="Wilkins M.J."/>
            <person name="Karaoz U."/>
            <person name="Brodie E.L."/>
            <person name="Williams K.H."/>
            <person name="Hubbard S.S."/>
            <person name="Banfield J.F."/>
        </authorList>
    </citation>
    <scope>NUCLEOTIDE SEQUENCE [LARGE SCALE GENOMIC DNA]</scope>
</reference>
<dbReference type="EMBL" id="MHLI01000015">
    <property type="protein sequence ID" value="OGZ05207.1"/>
    <property type="molecule type" value="Genomic_DNA"/>
</dbReference>